<dbReference type="EMBL" id="JANEYF010001739">
    <property type="protein sequence ID" value="KAJ8958210.1"/>
    <property type="molecule type" value="Genomic_DNA"/>
</dbReference>
<evidence type="ECO:0000256" key="7">
    <source>
        <dbReference type="ARBA" id="ARBA00023242"/>
    </source>
</evidence>
<evidence type="ECO:0000256" key="5">
    <source>
        <dbReference type="ARBA" id="ARBA00022723"/>
    </source>
</evidence>
<evidence type="ECO:0000256" key="3">
    <source>
        <dbReference type="ARBA" id="ARBA00006958"/>
    </source>
</evidence>
<keyword evidence="6" id="KW-0378">Hydrolase</keyword>
<dbReference type="InterPro" id="IPR027806">
    <property type="entry name" value="HARBI1_dom"/>
</dbReference>
<comment type="caution">
    <text evidence="9">The sequence shown here is derived from an EMBL/GenBank/DDBJ whole genome shotgun (WGS) entry which is preliminary data.</text>
</comment>
<comment type="cofactor">
    <cofactor evidence="1">
        <name>a divalent metal cation</name>
        <dbReference type="ChEBI" id="CHEBI:60240"/>
    </cofactor>
</comment>
<evidence type="ECO:0000256" key="2">
    <source>
        <dbReference type="ARBA" id="ARBA00004123"/>
    </source>
</evidence>
<dbReference type="PANTHER" id="PTHR22930">
    <property type="match status" value="1"/>
</dbReference>
<dbReference type="GO" id="GO:0004518">
    <property type="term" value="F:nuclease activity"/>
    <property type="evidence" value="ECO:0007669"/>
    <property type="project" value="UniProtKB-KW"/>
</dbReference>
<reference evidence="9" key="1">
    <citation type="journal article" date="2023" name="Insect Mol. Biol.">
        <title>Genome sequencing provides insights into the evolution of gene families encoding plant cell wall-degrading enzymes in longhorned beetles.</title>
        <authorList>
            <person name="Shin N.R."/>
            <person name="Okamura Y."/>
            <person name="Kirsch R."/>
            <person name="Pauchet Y."/>
        </authorList>
    </citation>
    <scope>NUCLEOTIDE SEQUENCE</scope>
    <source>
        <strain evidence="9">RBIC_L_NR</strain>
    </source>
</reference>
<organism evidence="9 10">
    <name type="scientific">Rhamnusium bicolor</name>
    <dbReference type="NCBI Taxonomy" id="1586634"/>
    <lineage>
        <taxon>Eukaryota</taxon>
        <taxon>Metazoa</taxon>
        <taxon>Ecdysozoa</taxon>
        <taxon>Arthropoda</taxon>
        <taxon>Hexapoda</taxon>
        <taxon>Insecta</taxon>
        <taxon>Pterygota</taxon>
        <taxon>Neoptera</taxon>
        <taxon>Endopterygota</taxon>
        <taxon>Coleoptera</taxon>
        <taxon>Polyphaga</taxon>
        <taxon>Cucujiformia</taxon>
        <taxon>Chrysomeloidea</taxon>
        <taxon>Cerambycidae</taxon>
        <taxon>Lepturinae</taxon>
        <taxon>Rhagiini</taxon>
        <taxon>Rhamnusium</taxon>
    </lineage>
</organism>
<dbReference type="GO" id="GO:0016787">
    <property type="term" value="F:hydrolase activity"/>
    <property type="evidence" value="ECO:0007669"/>
    <property type="project" value="UniProtKB-KW"/>
</dbReference>
<keyword evidence="7" id="KW-0539">Nucleus</keyword>
<sequence length="264" mass="30975">MARANIDEDDFLEFVDVVEEVLQNERLPKRYFRDVENPLERFRDNEFQNRYRFSKDSVRHIILPIVQNQLMKTNNRGLPIPPLIQLLVCLRFFATGNFQVAAGPHMEILDIVVRHPGSTHDSVIFDRSSLRVRFEQHQLLGLLLGDNGYPCRPYLLTPVIQPGNINENRYNTAHIRTRNIVERVFGIWKRRFPCLRRILSTKLQTSTTIICACAVLHNIAIQQRDDNFENDELINDNIPIVNNGENDQLGLMFRREFINQHFQI</sequence>
<proteinExistence type="inferred from homology"/>
<evidence type="ECO:0000256" key="4">
    <source>
        <dbReference type="ARBA" id="ARBA00022722"/>
    </source>
</evidence>
<evidence type="ECO:0000259" key="8">
    <source>
        <dbReference type="Pfam" id="PF13359"/>
    </source>
</evidence>
<evidence type="ECO:0000256" key="6">
    <source>
        <dbReference type="ARBA" id="ARBA00022801"/>
    </source>
</evidence>
<name>A0AAV8Z213_9CUCU</name>
<evidence type="ECO:0000313" key="10">
    <source>
        <dbReference type="Proteomes" id="UP001162156"/>
    </source>
</evidence>
<dbReference type="PANTHER" id="PTHR22930:SF289">
    <property type="entry name" value="DDE TNP4 DOMAIN-CONTAINING PROTEIN-RELATED"/>
    <property type="match status" value="1"/>
</dbReference>
<comment type="similarity">
    <text evidence="3">Belongs to the HARBI1 family.</text>
</comment>
<gene>
    <name evidence="9" type="ORF">NQ314_006440</name>
</gene>
<dbReference type="GO" id="GO:0005634">
    <property type="term" value="C:nucleus"/>
    <property type="evidence" value="ECO:0007669"/>
    <property type="project" value="UniProtKB-SubCell"/>
</dbReference>
<accession>A0AAV8Z213</accession>
<keyword evidence="4" id="KW-0540">Nuclease</keyword>
<dbReference type="Pfam" id="PF13359">
    <property type="entry name" value="DDE_Tnp_4"/>
    <property type="match status" value="1"/>
</dbReference>
<evidence type="ECO:0000256" key="1">
    <source>
        <dbReference type="ARBA" id="ARBA00001968"/>
    </source>
</evidence>
<protein>
    <recommendedName>
        <fullName evidence="8">DDE Tnp4 domain-containing protein</fullName>
    </recommendedName>
</protein>
<keyword evidence="10" id="KW-1185">Reference proteome</keyword>
<evidence type="ECO:0000313" key="9">
    <source>
        <dbReference type="EMBL" id="KAJ8958210.1"/>
    </source>
</evidence>
<feature type="domain" description="DDE Tnp4" evidence="8">
    <location>
        <begin position="95"/>
        <end position="218"/>
    </location>
</feature>
<comment type="subcellular location">
    <subcellularLocation>
        <location evidence="2">Nucleus</location>
    </subcellularLocation>
</comment>
<dbReference type="GO" id="GO:0046872">
    <property type="term" value="F:metal ion binding"/>
    <property type="evidence" value="ECO:0007669"/>
    <property type="project" value="UniProtKB-KW"/>
</dbReference>
<keyword evidence="5" id="KW-0479">Metal-binding</keyword>
<dbReference type="InterPro" id="IPR045249">
    <property type="entry name" value="HARBI1-like"/>
</dbReference>
<dbReference type="AlphaFoldDB" id="A0AAV8Z213"/>
<dbReference type="Proteomes" id="UP001162156">
    <property type="component" value="Unassembled WGS sequence"/>
</dbReference>